<keyword evidence="1" id="KW-1133">Transmembrane helix</keyword>
<organism evidence="2 3">
    <name type="scientific">Bacteroides coprosuis DSM 18011</name>
    <dbReference type="NCBI Taxonomy" id="679937"/>
    <lineage>
        <taxon>Bacteria</taxon>
        <taxon>Pseudomonadati</taxon>
        <taxon>Bacteroidota</taxon>
        <taxon>Bacteroidia</taxon>
        <taxon>Bacteroidales</taxon>
        <taxon>Bacteroidaceae</taxon>
        <taxon>Bacteroides</taxon>
    </lineage>
</organism>
<keyword evidence="1" id="KW-0472">Membrane</keyword>
<feature type="transmembrane region" description="Helical" evidence="1">
    <location>
        <begin position="12"/>
        <end position="33"/>
    </location>
</feature>
<gene>
    <name evidence="2" type="ORF">Bcop_0009</name>
</gene>
<evidence type="ECO:0000313" key="3">
    <source>
        <dbReference type="Proteomes" id="UP000018439"/>
    </source>
</evidence>
<evidence type="ECO:0000313" key="2">
    <source>
        <dbReference type="EMBL" id="EGJ70229.1"/>
    </source>
</evidence>
<dbReference type="OrthoDB" id="1094086at2"/>
<dbReference type="eggNOG" id="ENOG5033KD7">
    <property type="taxonomic scope" value="Bacteria"/>
</dbReference>
<keyword evidence="3" id="KW-1185">Reference proteome</keyword>
<dbReference type="EMBL" id="CM001167">
    <property type="protein sequence ID" value="EGJ70229.1"/>
    <property type="molecule type" value="Genomic_DNA"/>
</dbReference>
<protein>
    <submittedName>
        <fullName evidence="2">Uncharacterized protein</fullName>
    </submittedName>
</protein>
<proteinExistence type="predicted"/>
<dbReference type="HOGENOM" id="CLU_207651_0_0_10"/>
<dbReference type="Proteomes" id="UP000018439">
    <property type="component" value="Chromosome"/>
</dbReference>
<sequence length="63" mass="7106">MIPKRRKPLSNFQIVCIILMWAILMTIIISGTPTLDGPVILSLIIATLLVFIPVYKALSRRNK</sequence>
<reference evidence="2 3" key="1">
    <citation type="journal article" date="2011" name="Stand. Genomic Sci.">
        <title>Non-contiguous finished genome sequence of Bacteroides coprosuis type strain (PC139).</title>
        <authorList>
            <person name="Land M."/>
            <person name="Held B."/>
            <person name="Gronow S."/>
            <person name="Abt B."/>
            <person name="Lucas S."/>
            <person name="Del Rio T.G."/>
            <person name="Nolan M."/>
            <person name="Tice H."/>
            <person name="Cheng J.F."/>
            <person name="Pitluck S."/>
            <person name="Liolios K."/>
            <person name="Pagani I."/>
            <person name="Ivanova N."/>
            <person name="Mavromatis K."/>
            <person name="Mikhailova N."/>
            <person name="Pati A."/>
            <person name="Tapia R."/>
            <person name="Han C."/>
            <person name="Goodwin L."/>
            <person name="Chen A."/>
            <person name="Palaniappan K."/>
            <person name="Hauser L."/>
            <person name="Brambilla E.M."/>
            <person name="Rohde M."/>
            <person name="Goker M."/>
            <person name="Detter J.C."/>
            <person name="Woyke T."/>
            <person name="Bristow J."/>
            <person name="Eisen J.A."/>
            <person name="Markowitz V."/>
            <person name="Hugenholtz P."/>
            <person name="Kyrpides N.C."/>
            <person name="Klenk H.P."/>
            <person name="Lapidus A."/>
        </authorList>
    </citation>
    <scope>NUCLEOTIDE SEQUENCE</scope>
    <source>
        <strain evidence="2 3">DSM 18011</strain>
    </source>
</reference>
<accession>F3ZNP0</accession>
<dbReference type="AlphaFoldDB" id="F3ZNP0"/>
<feature type="transmembrane region" description="Helical" evidence="1">
    <location>
        <begin position="39"/>
        <end position="58"/>
    </location>
</feature>
<keyword evidence="1" id="KW-0812">Transmembrane</keyword>
<evidence type="ECO:0000256" key="1">
    <source>
        <dbReference type="SAM" id="Phobius"/>
    </source>
</evidence>
<name>F3ZNP0_9BACE</name>